<dbReference type="PATRIC" id="fig|106634.4.peg.318"/>
<organism evidence="1 2">
    <name type="scientific">Thioalkalivibrio versutus</name>
    <dbReference type="NCBI Taxonomy" id="106634"/>
    <lineage>
        <taxon>Bacteria</taxon>
        <taxon>Pseudomonadati</taxon>
        <taxon>Pseudomonadota</taxon>
        <taxon>Gammaproteobacteria</taxon>
        <taxon>Chromatiales</taxon>
        <taxon>Ectothiorhodospiraceae</taxon>
        <taxon>Thioalkalivibrio</taxon>
    </lineage>
</organism>
<proteinExistence type="predicted"/>
<dbReference type="OrthoDB" id="5787161at2"/>
<evidence type="ECO:0000313" key="2">
    <source>
        <dbReference type="Proteomes" id="UP000064201"/>
    </source>
</evidence>
<reference evidence="1 2" key="1">
    <citation type="submission" date="2015-04" db="EMBL/GenBank/DDBJ databases">
        <title>Complete Sequence for the Genome of the Thioalkalivibrio versutus D301.</title>
        <authorList>
            <person name="Mu T."/>
            <person name="Zhou J."/>
            <person name="Xu X."/>
        </authorList>
    </citation>
    <scope>NUCLEOTIDE SEQUENCE [LARGE SCALE GENOMIC DNA]</scope>
    <source>
        <strain evidence="1 2">D301</strain>
    </source>
</reference>
<sequence length="109" mass="12216">MRPTPDLQPGHRGRDLTRPRAGHALVLATLLFVALPAQGQFNTDDPEAAVWDLDEAVAQIEAHYPGRVLHAREDVSQFGARLFIIRILTNDQQVRTLRIEEGTEVELPE</sequence>
<evidence type="ECO:0000313" key="1">
    <source>
        <dbReference type="EMBL" id="AKJ94135.1"/>
    </source>
</evidence>
<dbReference type="EMBL" id="CP011367">
    <property type="protein sequence ID" value="AKJ94135.1"/>
    <property type="molecule type" value="Genomic_DNA"/>
</dbReference>
<dbReference type="RefSeq" id="WP_018938253.1">
    <property type="nucleotide sequence ID" value="NZ_CP011367.1"/>
</dbReference>
<name>A0A0G3FYW2_9GAMM</name>
<dbReference type="KEGG" id="tvr:TVD_01560"/>
<dbReference type="Proteomes" id="UP000064201">
    <property type="component" value="Chromosome"/>
</dbReference>
<dbReference type="AlphaFoldDB" id="A0A0G3FYW2"/>
<accession>A0A0G3FYW2</accession>
<keyword evidence="2" id="KW-1185">Reference proteome</keyword>
<evidence type="ECO:0008006" key="3">
    <source>
        <dbReference type="Google" id="ProtNLM"/>
    </source>
</evidence>
<gene>
    <name evidence="1" type="ORF">TVD_01560</name>
</gene>
<protein>
    <recommendedName>
        <fullName evidence="3">PepSY domain-containing protein</fullName>
    </recommendedName>
</protein>
<dbReference type="STRING" id="106634.TVD_01560"/>